<accession>A0A4Y2JWY4</accession>
<reference evidence="2 3" key="1">
    <citation type="journal article" date="2019" name="Sci. Rep.">
        <title>Orb-weaving spider Araneus ventricosus genome elucidates the spidroin gene catalogue.</title>
        <authorList>
            <person name="Kono N."/>
            <person name="Nakamura H."/>
            <person name="Ohtoshi R."/>
            <person name="Moran D.A.P."/>
            <person name="Shinohara A."/>
            <person name="Yoshida Y."/>
            <person name="Fujiwara M."/>
            <person name="Mori M."/>
            <person name="Tomita M."/>
            <person name="Arakawa K."/>
        </authorList>
    </citation>
    <scope>NUCLEOTIDE SEQUENCE [LARGE SCALE GENOMIC DNA]</scope>
</reference>
<feature type="transmembrane region" description="Helical" evidence="1">
    <location>
        <begin position="137"/>
        <end position="156"/>
    </location>
</feature>
<feature type="transmembrane region" description="Helical" evidence="1">
    <location>
        <begin position="256"/>
        <end position="279"/>
    </location>
</feature>
<keyword evidence="1" id="KW-1133">Transmembrane helix</keyword>
<comment type="caution">
    <text evidence="2">The sequence shown here is derived from an EMBL/GenBank/DDBJ whole genome shotgun (WGS) entry which is preliminary data.</text>
</comment>
<evidence type="ECO:0000313" key="2">
    <source>
        <dbReference type="EMBL" id="GBM94039.1"/>
    </source>
</evidence>
<feature type="transmembrane region" description="Helical" evidence="1">
    <location>
        <begin position="89"/>
        <end position="109"/>
    </location>
</feature>
<keyword evidence="1" id="KW-0812">Transmembrane</keyword>
<feature type="transmembrane region" description="Helical" evidence="1">
    <location>
        <begin position="368"/>
        <end position="385"/>
    </location>
</feature>
<dbReference type="Proteomes" id="UP000499080">
    <property type="component" value="Unassembled WGS sequence"/>
</dbReference>
<dbReference type="AlphaFoldDB" id="A0A4Y2JWY4"/>
<feature type="transmembrane region" description="Helical" evidence="1">
    <location>
        <begin position="291"/>
        <end position="312"/>
    </location>
</feature>
<organism evidence="2 3">
    <name type="scientific">Araneus ventricosus</name>
    <name type="common">Orbweaver spider</name>
    <name type="synonym">Epeira ventricosa</name>
    <dbReference type="NCBI Taxonomy" id="182803"/>
    <lineage>
        <taxon>Eukaryota</taxon>
        <taxon>Metazoa</taxon>
        <taxon>Ecdysozoa</taxon>
        <taxon>Arthropoda</taxon>
        <taxon>Chelicerata</taxon>
        <taxon>Arachnida</taxon>
        <taxon>Araneae</taxon>
        <taxon>Araneomorphae</taxon>
        <taxon>Entelegynae</taxon>
        <taxon>Araneoidea</taxon>
        <taxon>Araneidae</taxon>
        <taxon>Araneus</taxon>
    </lineage>
</organism>
<gene>
    <name evidence="2" type="ORF">AVEN_124541_1</name>
</gene>
<name>A0A4Y2JWY4_ARAVE</name>
<protein>
    <recommendedName>
        <fullName evidence="4">Gustatory receptor</fullName>
    </recommendedName>
</protein>
<feature type="transmembrane region" description="Helical" evidence="1">
    <location>
        <begin position="61"/>
        <end position="83"/>
    </location>
</feature>
<proteinExistence type="predicted"/>
<keyword evidence="3" id="KW-1185">Reference proteome</keyword>
<evidence type="ECO:0000256" key="1">
    <source>
        <dbReference type="SAM" id="Phobius"/>
    </source>
</evidence>
<dbReference type="OrthoDB" id="6463705at2759"/>
<dbReference type="EMBL" id="BGPR01003930">
    <property type="protein sequence ID" value="GBM94039.1"/>
    <property type="molecule type" value="Genomic_DNA"/>
</dbReference>
<evidence type="ECO:0000313" key="3">
    <source>
        <dbReference type="Proteomes" id="UP000499080"/>
    </source>
</evidence>
<keyword evidence="1" id="KW-0472">Membrane</keyword>
<sequence>MDRSNLEAFIGSQDQRLFSSTSNLQNSEWYLKYAKKPSPILSLLCWTGLLEDSDKTSRKRIIARILPVLLILFSVDTFATSLLQPNTDLFRILIYQCNYIMSVLIWFAMRRRRKQLTAFLRLLHEIHPQTMPWKLNLTLYGIFISSVIVAALNAVISYRAELAAQLAYGYTINNIYAQIVLIFGKSVLYGTIYPTCPSVVTFLLCLFCQRICDQVRNLTLMIEKCSPKQFTVSFQSDILNQRRRIDDSLFLLQRVFYLPSFLICAASFCSCCTIVAWILKGFDYSVELAIMLTFFLYFFMCGVSLLACLWTAGGLPVELEAFNEEFHKKAQLRLLVNAKTDGIGFAKHLCERPVFVLTGCDIIHFKRGIILSLAAAVLTYTLLILKL</sequence>
<evidence type="ECO:0008006" key="4">
    <source>
        <dbReference type="Google" id="ProtNLM"/>
    </source>
</evidence>